<dbReference type="InterPro" id="IPR011083">
    <property type="entry name" value="Phage_tail_collar_dom"/>
</dbReference>
<dbReference type="Proteomes" id="UP000199452">
    <property type="component" value="Unassembled WGS sequence"/>
</dbReference>
<evidence type="ECO:0000313" key="3">
    <source>
        <dbReference type="Proteomes" id="UP000199452"/>
    </source>
</evidence>
<feature type="domain" description="Phage tail collar" evidence="1">
    <location>
        <begin position="8"/>
        <end position="62"/>
    </location>
</feature>
<dbReference type="InterPro" id="IPR037053">
    <property type="entry name" value="Phage_tail_collar_dom_sf"/>
</dbReference>
<dbReference type="Pfam" id="PF07484">
    <property type="entry name" value="Collar"/>
    <property type="match status" value="1"/>
</dbReference>
<keyword evidence="3" id="KW-1185">Reference proteome</keyword>
<dbReference type="STRING" id="1640674.SAMN05216323_102828"/>
<organism evidence="2 3">
    <name type="scientific">Williamwhitmania taraxaci</name>
    <dbReference type="NCBI Taxonomy" id="1640674"/>
    <lineage>
        <taxon>Bacteria</taxon>
        <taxon>Pseudomonadati</taxon>
        <taxon>Bacteroidota</taxon>
        <taxon>Bacteroidia</taxon>
        <taxon>Bacteroidales</taxon>
        <taxon>Williamwhitmaniaceae</taxon>
        <taxon>Williamwhitmania</taxon>
    </lineage>
</organism>
<evidence type="ECO:0000259" key="1">
    <source>
        <dbReference type="Pfam" id="PF07484"/>
    </source>
</evidence>
<protein>
    <submittedName>
        <fullName evidence="2">Microcystin-dependent protein</fullName>
    </submittedName>
</protein>
<name>A0A1G6L1B1_9BACT</name>
<dbReference type="RefSeq" id="WP_092438058.1">
    <property type="nucleotide sequence ID" value="NZ_FMYP01000028.1"/>
</dbReference>
<evidence type="ECO:0000313" key="2">
    <source>
        <dbReference type="EMBL" id="SDC37159.1"/>
    </source>
</evidence>
<dbReference type="SUPFAM" id="SSF88874">
    <property type="entry name" value="Receptor-binding domain of short tail fibre protein gp12"/>
    <property type="match status" value="1"/>
</dbReference>
<dbReference type="EMBL" id="FMYP01000028">
    <property type="protein sequence ID" value="SDC37159.1"/>
    <property type="molecule type" value="Genomic_DNA"/>
</dbReference>
<proteinExistence type="predicted"/>
<reference evidence="2 3" key="1">
    <citation type="submission" date="2016-09" db="EMBL/GenBank/DDBJ databases">
        <authorList>
            <person name="Capua I."/>
            <person name="De Benedictis P."/>
            <person name="Joannis T."/>
            <person name="Lombin L.H."/>
            <person name="Cattoli G."/>
        </authorList>
    </citation>
    <scope>NUCLEOTIDE SEQUENCE [LARGE SCALE GENOMIC DNA]</scope>
    <source>
        <strain evidence="2 3">A7P-90m</strain>
    </source>
</reference>
<dbReference type="OrthoDB" id="9810174at2"/>
<gene>
    <name evidence="2" type="ORF">SAMN05216323_102828</name>
</gene>
<dbReference type="Gene3D" id="3.90.1340.10">
    <property type="entry name" value="Phage tail collar domain"/>
    <property type="match status" value="1"/>
</dbReference>
<dbReference type="AlphaFoldDB" id="A0A1G6L1B1"/>
<accession>A0A1G6L1B1</accession>
<sequence length="201" mass="20713">MDPFMAQLLLWPMGWAPSYWAQCDGRSMNVAQNSALFSLLGIAFGGNGSSTFNLPDFRGRVPMGLGTRPGTSINYNLANIGGTESMALTTANLPSHTHTAAVTTTPISVTIKASPAAGTDNVPGTNGSTTLAASMAGRATGSTIYNNQTPTVAMNTATDVSGGATTVVNSTVGNGAAFDNRMPYLAVNFIIALNGIYPTRD</sequence>